<dbReference type="Pfam" id="PF26413">
    <property type="entry name" value="DUF8108"/>
    <property type="match status" value="1"/>
</dbReference>
<dbReference type="OrthoDB" id="293468at2157"/>
<evidence type="ECO:0000259" key="2">
    <source>
        <dbReference type="Pfam" id="PF26413"/>
    </source>
</evidence>
<gene>
    <name evidence="3" type="ORF">AUR66_10535</name>
</gene>
<organism evidence="3 4">
    <name type="scientific">Haloferax profundi</name>
    <dbReference type="NCBI Taxonomy" id="1544718"/>
    <lineage>
        <taxon>Archaea</taxon>
        <taxon>Methanobacteriati</taxon>
        <taxon>Methanobacteriota</taxon>
        <taxon>Stenosarchaea group</taxon>
        <taxon>Halobacteria</taxon>
        <taxon>Halobacteriales</taxon>
        <taxon>Haloferacaceae</taxon>
        <taxon>Haloferax</taxon>
    </lineage>
</organism>
<dbReference type="RefSeq" id="WP_058571497.1">
    <property type="nucleotide sequence ID" value="NZ_LOPV01000102.1"/>
</dbReference>
<comment type="caution">
    <text evidence="3">The sequence shown here is derived from an EMBL/GenBank/DDBJ whole genome shotgun (WGS) entry which is preliminary data.</text>
</comment>
<proteinExistence type="predicted"/>
<feature type="domain" description="DUF8108" evidence="2">
    <location>
        <begin position="49"/>
        <end position="113"/>
    </location>
</feature>
<protein>
    <recommendedName>
        <fullName evidence="2">DUF8108 domain-containing protein</fullName>
    </recommendedName>
</protein>
<reference evidence="3 4" key="1">
    <citation type="submission" date="2015-12" db="EMBL/GenBank/DDBJ databases">
        <title>Haloferax profundi sp. nov. isolated from the Discovery deep brine-seawater interface in the Red Sea.</title>
        <authorList>
            <person name="Zhang G."/>
            <person name="Stingl U."/>
            <person name="Rashid M."/>
        </authorList>
    </citation>
    <scope>NUCLEOTIDE SEQUENCE [LARGE SCALE GENOMIC DNA]</scope>
    <source>
        <strain evidence="3 4">SB29</strain>
    </source>
</reference>
<evidence type="ECO:0000313" key="4">
    <source>
        <dbReference type="Proteomes" id="UP000053157"/>
    </source>
</evidence>
<dbReference type="AlphaFoldDB" id="A0A0W1SSN0"/>
<feature type="transmembrane region" description="Helical" evidence="1">
    <location>
        <begin position="28"/>
        <end position="45"/>
    </location>
</feature>
<dbReference type="EMBL" id="LOPV01000102">
    <property type="protein sequence ID" value="KTG29373.1"/>
    <property type="molecule type" value="Genomic_DNA"/>
</dbReference>
<keyword evidence="1" id="KW-0812">Transmembrane</keyword>
<keyword evidence="1" id="KW-0472">Membrane</keyword>
<dbReference type="InterPro" id="IPR058421">
    <property type="entry name" value="DUF8108_C"/>
</dbReference>
<evidence type="ECO:0000256" key="1">
    <source>
        <dbReference type="SAM" id="Phobius"/>
    </source>
</evidence>
<keyword evidence="4" id="KW-1185">Reference proteome</keyword>
<accession>A0A0W1SSN0</accession>
<sequence length="114" mass="12507">MRLRRELVVVVVLLAVVGALARTSAGRFVLPLVALVVVVGMGLLLRKRPAYSRTTFGPRTRILESDTADPDVTCVECDAPATTTRHYVREWVVLGVPVVLLDDGENPVCDDHRD</sequence>
<dbReference type="Proteomes" id="UP000053157">
    <property type="component" value="Unassembled WGS sequence"/>
</dbReference>
<keyword evidence="1" id="KW-1133">Transmembrane helix</keyword>
<name>A0A0W1SSN0_9EURY</name>
<evidence type="ECO:0000313" key="3">
    <source>
        <dbReference type="EMBL" id="KTG29373.1"/>
    </source>
</evidence>